<dbReference type="Proteomes" id="UP001596461">
    <property type="component" value="Unassembled WGS sequence"/>
</dbReference>
<gene>
    <name evidence="3" type="ORF">ACFQL9_07345</name>
</gene>
<dbReference type="InterPro" id="IPR011059">
    <property type="entry name" value="Metal-dep_hydrolase_composite"/>
</dbReference>
<dbReference type="AlphaFoldDB" id="A0ABD5WAK4"/>
<dbReference type="PANTHER" id="PTHR43135">
    <property type="entry name" value="ALPHA-D-RIBOSE 1-METHYLPHOSPHONATE 5-TRIPHOSPHATE DIPHOSPHATASE"/>
    <property type="match status" value="1"/>
</dbReference>
<feature type="region of interest" description="Disordered" evidence="1">
    <location>
        <begin position="1"/>
        <end position="24"/>
    </location>
</feature>
<evidence type="ECO:0000313" key="4">
    <source>
        <dbReference type="Proteomes" id="UP001596461"/>
    </source>
</evidence>
<dbReference type="Pfam" id="PF01979">
    <property type="entry name" value="Amidohydro_1"/>
    <property type="match status" value="1"/>
</dbReference>
<keyword evidence="4" id="KW-1185">Reference proteome</keyword>
<sequence>MSDTGADGGSVVVRGGTVHTQTEQGTVDGDVLVVDGAVAAVGDVDAPADAVEVDATGMQVTPGLIDAHSHAGMAEWGEPEDGDFNEGTSATTPHVNALDGFHPRDEELKGAFQNGVTTVSARMGSGNVIGGIICSMKTYGRVADRMLIAEDGMKAAMGENPKRFHGEREGRQPSTRPGVAATLRQEFMATEDYIEARDHAAENGEPFERDLGRENLARVVEGDLPLRVHAHRSDDIVTVFRIAEEFGIDALSIEHATEGHVVAEEFAARDVPAIVGPSFSSASKYELRNITFETPAILHEAGVTVAIQTDAPVIPQQHLDVCVGLAVREGFPEEAALDAVTTNPAEILGIRDRVGDLAAGTDGDLVVWDGPFHEMGTRSRYVVVDGEVVFDRERDEVDPREEYEW</sequence>
<dbReference type="SUPFAM" id="SSF51338">
    <property type="entry name" value="Composite domain of metallo-dependent hydrolases"/>
    <property type="match status" value="1"/>
</dbReference>
<dbReference type="EMBL" id="JBHTAH010000005">
    <property type="protein sequence ID" value="MFC7069450.1"/>
    <property type="molecule type" value="Genomic_DNA"/>
</dbReference>
<evidence type="ECO:0000313" key="3">
    <source>
        <dbReference type="EMBL" id="MFC7069450.1"/>
    </source>
</evidence>
<dbReference type="PANTHER" id="PTHR43135:SF3">
    <property type="entry name" value="ALPHA-D-RIBOSE 1-METHYLPHOSPHONATE 5-TRIPHOSPHATE DIPHOSPHATASE"/>
    <property type="match status" value="1"/>
</dbReference>
<dbReference type="GeneID" id="81125202"/>
<protein>
    <submittedName>
        <fullName evidence="3">Amidohydrolase family protein</fullName>
    </submittedName>
</protein>
<reference evidence="3 4" key="1">
    <citation type="journal article" date="2019" name="Int. J. Syst. Evol. Microbiol.">
        <title>The Global Catalogue of Microorganisms (GCM) 10K type strain sequencing project: providing services to taxonomists for standard genome sequencing and annotation.</title>
        <authorList>
            <consortium name="The Broad Institute Genomics Platform"/>
            <consortium name="The Broad Institute Genome Sequencing Center for Infectious Disease"/>
            <person name="Wu L."/>
            <person name="Ma J."/>
        </authorList>
    </citation>
    <scope>NUCLEOTIDE SEQUENCE [LARGE SCALE GENOMIC DNA]</scope>
    <source>
        <strain evidence="3 4">DT31</strain>
    </source>
</reference>
<organism evidence="3 4">
    <name type="scientific">Halobaculum lipolyticum</name>
    <dbReference type="NCBI Taxonomy" id="3032001"/>
    <lineage>
        <taxon>Archaea</taxon>
        <taxon>Methanobacteriati</taxon>
        <taxon>Methanobacteriota</taxon>
        <taxon>Stenosarchaea group</taxon>
        <taxon>Halobacteria</taxon>
        <taxon>Halobacteriales</taxon>
        <taxon>Haloferacaceae</taxon>
        <taxon>Halobaculum</taxon>
    </lineage>
</organism>
<evidence type="ECO:0000259" key="2">
    <source>
        <dbReference type="Pfam" id="PF01979"/>
    </source>
</evidence>
<comment type="caution">
    <text evidence="3">The sequence shown here is derived from an EMBL/GenBank/DDBJ whole genome shotgun (WGS) entry which is preliminary data.</text>
</comment>
<accession>A0ABD5WAK4</accession>
<evidence type="ECO:0000256" key="1">
    <source>
        <dbReference type="SAM" id="MobiDB-lite"/>
    </source>
</evidence>
<dbReference type="InterPro" id="IPR051781">
    <property type="entry name" value="Metallo-dep_Hydrolase"/>
</dbReference>
<name>A0ABD5WAK4_9EURY</name>
<dbReference type="InterPro" id="IPR006680">
    <property type="entry name" value="Amidohydro-rel"/>
</dbReference>
<dbReference type="RefSeq" id="WP_284030370.1">
    <property type="nucleotide sequence ID" value="NZ_CP126154.1"/>
</dbReference>
<dbReference type="Gene3D" id="3.20.20.140">
    <property type="entry name" value="Metal-dependent hydrolases"/>
    <property type="match status" value="1"/>
</dbReference>
<dbReference type="InterPro" id="IPR032466">
    <property type="entry name" value="Metal_Hydrolase"/>
</dbReference>
<feature type="domain" description="Amidohydrolase-related" evidence="2">
    <location>
        <begin position="60"/>
        <end position="388"/>
    </location>
</feature>
<dbReference type="SUPFAM" id="SSF51556">
    <property type="entry name" value="Metallo-dependent hydrolases"/>
    <property type="match status" value="1"/>
</dbReference>
<proteinExistence type="predicted"/>